<keyword evidence="3" id="KW-0408">Iron</keyword>
<dbReference type="GO" id="GO:0046872">
    <property type="term" value="F:metal ion binding"/>
    <property type="evidence" value="ECO:0007669"/>
    <property type="project" value="UniProtKB-KW"/>
</dbReference>
<dbReference type="SUPFAM" id="SSF46626">
    <property type="entry name" value="Cytochrome c"/>
    <property type="match status" value="1"/>
</dbReference>
<organism evidence="6 7">
    <name type="scientific">Legionella londiniensis</name>
    <dbReference type="NCBI Taxonomy" id="45068"/>
    <lineage>
        <taxon>Bacteria</taxon>
        <taxon>Pseudomonadati</taxon>
        <taxon>Pseudomonadota</taxon>
        <taxon>Gammaproteobacteria</taxon>
        <taxon>Legionellales</taxon>
        <taxon>Legionellaceae</taxon>
        <taxon>Legionella</taxon>
    </lineage>
</organism>
<dbReference type="Proteomes" id="UP000054997">
    <property type="component" value="Unassembled WGS sequence"/>
</dbReference>
<name>A0A0W0VNP6_9GAMM</name>
<sequence length="130" mass="14430">MQLTKWAIAGMYFLSLNAIAASHHPQDFLKSVTGSQHEGAEIAQHFCSNCHSENPPIPLGAPRIGIEADWQHRIKQGFSVLFKHTDEGLNAMPPRGGCFECSDQQLVLAILALLPEKEQKRLNKELKVSN</sequence>
<protein>
    <submittedName>
        <fullName evidence="6">Cytochrome c5</fullName>
    </submittedName>
</protein>
<dbReference type="EMBL" id="LNYK01000014">
    <property type="protein sequence ID" value="KTD21748.1"/>
    <property type="molecule type" value="Genomic_DNA"/>
</dbReference>
<evidence type="ECO:0000259" key="5">
    <source>
        <dbReference type="Pfam" id="PF13442"/>
    </source>
</evidence>
<dbReference type="STRING" id="45068.Llon_0913"/>
<feature type="signal peptide" evidence="4">
    <location>
        <begin position="1"/>
        <end position="20"/>
    </location>
</feature>
<gene>
    <name evidence="6" type="primary">cyc</name>
    <name evidence="6" type="ORF">Llon_0913</name>
</gene>
<keyword evidence="1" id="KW-0349">Heme</keyword>
<keyword evidence="7" id="KW-1185">Reference proteome</keyword>
<evidence type="ECO:0000256" key="1">
    <source>
        <dbReference type="ARBA" id="ARBA00022617"/>
    </source>
</evidence>
<dbReference type="AlphaFoldDB" id="A0A0W0VNP6"/>
<dbReference type="RefSeq" id="WP_058528910.1">
    <property type="nucleotide sequence ID" value="NZ_CAAAHZ010000002.1"/>
</dbReference>
<evidence type="ECO:0000256" key="2">
    <source>
        <dbReference type="ARBA" id="ARBA00022723"/>
    </source>
</evidence>
<proteinExistence type="predicted"/>
<dbReference type="Pfam" id="PF13442">
    <property type="entry name" value="Cytochrome_CBB3"/>
    <property type="match status" value="1"/>
</dbReference>
<keyword evidence="4" id="KW-0732">Signal</keyword>
<comment type="caution">
    <text evidence="6">The sequence shown here is derived from an EMBL/GenBank/DDBJ whole genome shotgun (WGS) entry which is preliminary data.</text>
</comment>
<evidence type="ECO:0000256" key="4">
    <source>
        <dbReference type="SAM" id="SignalP"/>
    </source>
</evidence>
<accession>A0A0W0VNP6</accession>
<dbReference type="InterPro" id="IPR036909">
    <property type="entry name" value="Cyt_c-like_dom_sf"/>
</dbReference>
<feature type="domain" description="Cytochrome c" evidence="5">
    <location>
        <begin position="37"/>
        <end position="106"/>
    </location>
</feature>
<dbReference type="PANTHER" id="PTHR40942">
    <property type="match status" value="1"/>
</dbReference>
<dbReference type="PANTHER" id="PTHR40942:SF4">
    <property type="entry name" value="CYTOCHROME C5"/>
    <property type="match status" value="1"/>
</dbReference>
<dbReference type="GO" id="GO:0009055">
    <property type="term" value="F:electron transfer activity"/>
    <property type="evidence" value="ECO:0007669"/>
    <property type="project" value="InterPro"/>
</dbReference>
<dbReference type="PATRIC" id="fig|45068.5.peg.983"/>
<evidence type="ECO:0000313" key="6">
    <source>
        <dbReference type="EMBL" id="KTD21748.1"/>
    </source>
</evidence>
<evidence type="ECO:0000313" key="7">
    <source>
        <dbReference type="Proteomes" id="UP000054997"/>
    </source>
</evidence>
<dbReference type="InterPro" id="IPR009056">
    <property type="entry name" value="Cyt_c-like_dom"/>
</dbReference>
<dbReference type="GO" id="GO:0020037">
    <property type="term" value="F:heme binding"/>
    <property type="evidence" value="ECO:0007669"/>
    <property type="project" value="InterPro"/>
</dbReference>
<dbReference type="Gene3D" id="1.10.760.10">
    <property type="entry name" value="Cytochrome c-like domain"/>
    <property type="match status" value="1"/>
</dbReference>
<feature type="chain" id="PRO_5006914968" evidence="4">
    <location>
        <begin position="21"/>
        <end position="130"/>
    </location>
</feature>
<dbReference type="OrthoDB" id="9814708at2"/>
<keyword evidence="2" id="KW-0479">Metal-binding</keyword>
<evidence type="ECO:0000256" key="3">
    <source>
        <dbReference type="ARBA" id="ARBA00023004"/>
    </source>
</evidence>
<reference evidence="6 7" key="1">
    <citation type="submission" date="2015-11" db="EMBL/GenBank/DDBJ databases">
        <title>Genomic analysis of 38 Legionella species identifies large and diverse effector repertoires.</title>
        <authorList>
            <person name="Burstein D."/>
            <person name="Amaro F."/>
            <person name="Zusman T."/>
            <person name="Lifshitz Z."/>
            <person name="Cohen O."/>
            <person name="Gilbert J.A."/>
            <person name="Pupko T."/>
            <person name="Shuman H.A."/>
            <person name="Segal G."/>
        </authorList>
    </citation>
    <scope>NUCLEOTIDE SEQUENCE [LARGE SCALE GENOMIC DNA]</scope>
    <source>
        <strain evidence="6 7">ATCC 49505</strain>
    </source>
</reference>